<dbReference type="SMART" id="SM00354">
    <property type="entry name" value="HTH_LACI"/>
    <property type="match status" value="1"/>
</dbReference>
<accession>A0A5J6MVG8</accession>
<dbReference type="AlphaFoldDB" id="A0A5J6MVG8"/>
<dbReference type="GO" id="GO:0003700">
    <property type="term" value="F:DNA-binding transcription factor activity"/>
    <property type="evidence" value="ECO:0007669"/>
    <property type="project" value="TreeGrafter"/>
</dbReference>
<dbReference type="PROSITE" id="PS50932">
    <property type="entry name" value="HTH_LACI_2"/>
    <property type="match status" value="1"/>
</dbReference>
<proteinExistence type="predicted"/>
<dbReference type="Proteomes" id="UP000326202">
    <property type="component" value="Chromosome"/>
</dbReference>
<dbReference type="PANTHER" id="PTHR30146:SF109">
    <property type="entry name" value="HTH-TYPE TRANSCRIPTIONAL REGULATOR GALS"/>
    <property type="match status" value="1"/>
</dbReference>
<reference evidence="5 6" key="1">
    <citation type="submission" date="2019-08" db="EMBL/GenBank/DDBJ databases">
        <title>Hyperibacter terrae gen. nov., sp. nov. and Hyperibacter viscosus sp. nov., two new members in the family Rhodospirillaceae isolated from the rhizosphere of Hypericum perforatum.</title>
        <authorList>
            <person name="Noviana Z."/>
        </authorList>
    </citation>
    <scope>NUCLEOTIDE SEQUENCE [LARGE SCALE GENOMIC DNA]</scope>
    <source>
        <strain evidence="5 6">R5913</strain>
    </source>
</reference>
<dbReference type="SUPFAM" id="SSF53822">
    <property type="entry name" value="Periplasmic binding protein-like I"/>
    <property type="match status" value="1"/>
</dbReference>
<dbReference type="EMBL" id="CP042906">
    <property type="protein sequence ID" value="QEX18756.1"/>
    <property type="molecule type" value="Genomic_DNA"/>
</dbReference>
<gene>
    <name evidence="5" type="ORF">FRZ44_40660</name>
</gene>
<dbReference type="InterPro" id="IPR046335">
    <property type="entry name" value="LacI/GalR-like_sensor"/>
</dbReference>
<evidence type="ECO:0000313" key="6">
    <source>
        <dbReference type="Proteomes" id="UP000326202"/>
    </source>
</evidence>
<dbReference type="CDD" id="cd01392">
    <property type="entry name" value="HTH_LacI"/>
    <property type="match status" value="1"/>
</dbReference>
<keyword evidence="6" id="KW-1185">Reference proteome</keyword>
<dbReference type="InterPro" id="IPR010982">
    <property type="entry name" value="Lambda_DNA-bd_dom_sf"/>
</dbReference>
<dbReference type="Gene3D" id="1.10.260.40">
    <property type="entry name" value="lambda repressor-like DNA-binding domains"/>
    <property type="match status" value="1"/>
</dbReference>
<dbReference type="InterPro" id="IPR000843">
    <property type="entry name" value="HTH_LacI"/>
</dbReference>
<evidence type="ECO:0000256" key="1">
    <source>
        <dbReference type="ARBA" id="ARBA00023015"/>
    </source>
</evidence>
<keyword evidence="2" id="KW-0238">DNA-binding</keyword>
<evidence type="ECO:0000259" key="4">
    <source>
        <dbReference type="PROSITE" id="PS50932"/>
    </source>
</evidence>
<sequence length="354" mass="37967">MAKAGPPRPGAAKPAGGRATLRDVAEASGVSPMTVSNLMNGRVGSMRPETRLRIEAQIEKLGYRPHTMARSLRLSKRLSIGMVIVDDMPNYLADPFITHVVSGLGNHLNANGYGLLLQGHSAAAFKGSPMVRDIRTDAICVMLSGSDAIRRGVVETLLGLGQPIVLFQEILKFPAVDLCSIRQDDRGGGRMLGQVALDGGAKRLAMLVPELYWPAIGERIKGIREAIRQQKNGAELRIVTCGDGEFRGTQAALAQDLDTHGLPDAILAGNDQMGISAMKLLAARGIRIPEQVILTGFNAFEFWQYTDPVLTTVRSPAYEIGARGGSEILKRLADGSFTQTDIVYPVALQRGGST</sequence>
<evidence type="ECO:0000313" key="5">
    <source>
        <dbReference type="EMBL" id="QEX18756.1"/>
    </source>
</evidence>
<dbReference type="SUPFAM" id="SSF47413">
    <property type="entry name" value="lambda repressor-like DNA-binding domains"/>
    <property type="match status" value="1"/>
</dbReference>
<dbReference type="KEGG" id="htq:FRZ44_40660"/>
<dbReference type="CDD" id="cd06267">
    <property type="entry name" value="PBP1_LacI_sugar_binding-like"/>
    <property type="match status" value="1"/>
</dbReference>
<dbReference type="GO" id="GO:0000976">
    <property type="term" value="F:transcription cis-regulatory region binding"/>
    <property type="evidence" value="ECO:0007669"/>
    <property type="project" value="TreeGrafter"/>
</dbReference>
<dbReference type="RefSeq" id="WP_191908209.1">
    <property type="nucleotide sequence ID" value="NZ_CP042906.1"/>
</dbReference>
<evidence type="ECO:0000256" key="3">
    <source>
        <dbReference type="ARBA" id="ARBA00023163"/>
    </source>
</evidence>
<protein>
    <submittedName>
        <fullName evidence="5">LacI family transcriptional regulator</fullName>
    </submittedName>
</protein>
<organism evidence="5 6">
    <name type="scientific">Hypericibacter terrae</name>
    <dbReference type="NCBI Taxonomy" id="2602015"/>
    <lineage>
        <taxon>Bacteria</taxon>
        <taxon>Pseudomonadati</taxon>
        <taxon>Pseudomonadota</taxon>
        <taxon>Alphaproteobacteria</taxon>
        <taxon>Rhodospirillales</taxon>
        <taxon>Dongiaceae</taxon>
        <taxon>Hypericibacter</taxon>
    </lineage>
</organism>
<dbReference type="Gene3D" id="3.40.50.2300">
    <property type="match status" value="2"/>
</dbReference>
<dbReference type="Pfam" id="PF00356">
    <property type="entry name" value="LacI"/>
    <property type="match status" value="1"/>
</dbReference>
<feature type="domain" description="HTH lacI-type" evidence="4">
    <location>
        <begin position="19"/>
        <end position="74"/>
    </location>
</feature>
<dbReference type="InterPro" id="IPR028082">
    <property type="entry name" value="Peripla_BP_I"/>
</dbReference>
<dbReference type="PROSITE" id="PS00356">
    <property type="entry name" value="HTH_LACI_1"/>
    <property type="match status" value="1"/>
</dbReference>
<evidence type="ECO:0000256" key="2">
    <source>
        <dbReference type="ARBA" id="ARBA00023125"/>
    </source>
</evidence>
<name>A0A5J6MVG8_9PROT</name>
<dbReference type="PANTHER" id="PTHR30146">
    <property type="entry name" value="LACI-RELATED TRANSCRIPTIONAL REPRESSOR"/>
    <property type="match status" value="1"/>
</dbReference>
<keyword evidence="1" id="KW-0805">Transcription regulation</keyword>
<keyword evidence="3" id="KW-0804">Transcription</keyword>
<dbReference type="Pfam" id="PF13377">
    <property type="entry name" value="Peripla_BP_3"/>
    <property type="match status" value="1"/>
</dbReference>